<dbReference type="PIRSF" id="PIRSF000097">
    <property type="entry name" value="AKR"/>
    <property type="match status" value="1"/>
</dbReference>
<accession>A0A5J5WGX5</accession>
<dbReference type="Pfam" id="PF00248">
    <property type="entry name" value="Aldo_ket_red"/>
    <property type="match status" value="1"/>
</dbReference>
<dbReference type="PROSITE" id="PS00798">
    <property type="entry name" value="ALDOKETO_REDUCTASE_1"/>
    <property type="match status" value="1"/>
</dbReference>
<dbReference type="EMBL" id="CM018204">
    <property type="protein sequence ID" value="KAB2090467.1"/>
    <property type="molecule type" value="Genomic_DNA"/>
</dbReference>
<feature type="site" description="Lowers pKa of active site Tyr" evidence="5">
    <location>
        <position position="88"/>
    </location>
</feature>
<dbReference type="PRINTS" id="PR00069">
    <property type="entry name" value="ALDKETRDTASE"/>
</dbReference>
<dbReference type="PROSITE" id="PS00062">
    <property type="entry name" value="ALDOKETO_REDUCTASE_2"/>
    <property type="match status" value="1"/>
</dbReference>
<evidence type="ECO:0000313" key="7">
    <source>
        <dbReference type="EMBL" id="KAB2090467.1"/>
    </source>
</evidence>
<dbReference type="InterPro" id="IPR044497">
    <property type="entry name" value="AKR4A/B"/>
</dbReference>
<dbReference type="InterPro" id="IPR020471">
    <property type="entry name" value="AKR"/>
</dbReference>
<dbReference type="InterPro" id="IPR023210">
    <property type="entry name" value="NADP_OxRdtase_dom"/>
</dbReference>
<dbReference type="PANTHER" id="PTHR11732">
    <property type="entry name" value="ALDO/KETO REDUCTASE"/>
    <property type="match status" value="1"/>
</dbReference>
<organism evidence="7 8">
    <name type="scientific">Gossypium barbadense</name>
    <name type="common">Sea Island cotton</name>
    <name type="synonym">Hibiscus barbadensis</name>
    <dbReference type="NCBI Taxonomy" id="3634"/>
    <lineage>
        <taxon>Eukaryota</taxon>
        <taxon>Viridiplantae</taxon>
        <taxon>Streptophyta</taxon>
        <taxon>Embryophyta</taxon>
        <taxon>Tracheophyta</taxon>
        <taxon>Spermatophyta</taxon>
        <taxon>Magnoliopsida</taxon>
        <taxon>eudicotyledons</taxon>
        <taxon>Gunneridae</taxon>
        <taxon>Pentapetalae</taxon>
        <taxon>rosids</taxon>
        <taxon>malvids</taxon>
        <taxon>Malvales</taxon>
        <taxon>Malvaceae</taxon>
        <taxon>Malvoideae</taxon>
        <taxon>Gossypium</taxon>
    </lineage>
</organism>
<dbReference type="FunFam" id="3.20.20.100:FF:000013">
    <property type="entry name" value="NADPH-dependent codeinone reductase 1-1"/>
    <property type="match status" value="1"/>
</dbReference>
<evidence type="ECO:0000256" key="4">
    <source>
        <dbReference type="PIRSR" id="PIRSR000097-2"/>
    </source>
</evidence>
<dbReference type="OrthoDB" id="416253at2759"/>
<protein>
    <recommendedName>
        <fullName evidence="6">NADP-dependent oxidoreductase domain-containing protein</fullName>
    </recommendedName>
</protein>
<evidence type="ECO:0000256" key="1">
    <source>
        <dbReference type="ARBA" id="ARBA00007905"/>
    </source>
</evidence>
<dbReference type="SUPFAM" id="SSF51430">
    <property type="entry name" value="NAD(P)-linked oxidoreductase"/>
    <property type="match status" value="1"/>
</dbReference>
<name>A0A5J5WGX5_GOSBA</name>
<proteinExistence type="inferred from homology"/>
<keyword evidence="2" id="KW-0521">NADP</keyword>
<feature type="domain" description="NADP-dependent oxidoreductase" evidence="6">
    <location>
        <begin position="22"/>
        <end position="284"/>
    </location>
</feature>
<dbReference type="GO" id="GO:0009821">
    <property type="term" value="P:alkaloid biosynthetic process"/>
    <property type="evidence" value="ECO:0007669"/>
    <property type="project" value="UniProtKB-ARBA"/>
</dbReference>
<keyword evidence="8" id="KW-1185">Reference proteome</keyword>
<comment type="similarity">
    <text evidence="1">Belongs to the aldo/keto reductase family.</text>
</comment>
<feature type="binding site" evidence="4">
    <location>
        <position position="121"/>
    </location>
    <ligand>
        <name>substrate</name>
    </ligand>
</feature>
<dbReference type="GO" id="GO:0016616">
    <property type="term" value="F:oxidoreductase activity, acting on the CH-OH group of donors, NAD or NADP as acceptor"/>
    <property type="evidence" value="ECO:0007669"/>
    <property type="project" value="InterPro"/>
</dbReference>
<dbReference type="Proteomes" id="UP000327439">
    <property type="component" value="Chromosome A03"/>
</dbReference>
<dbReference type="PROSITE" id="PS00063">
    <property type="entry name" value="ALDOKETO_REDUCTASE_3"/>
    <property type="match status" value="1"/>
</dbReference>
<feature type="active site" description="Proton donor" evidence="3">
    <location>
        <position position="58"/>
    </location>
</feature>
<dbReference type="InterPro" id="IPR018170">
    <property type="entry name" value="Aldo/ket_reductase_CS"/>
</dbReference>
<dbReference type="CDD" id="cd19124">
    <property type="entry name" value="AKR_AKR4A_4B"/>
    <property type="match status" value="1"/>
</dbReference>
<dbReference type="AlphaFoldDB" id="A0A5J5WGX5"/>
<gene>
    <name evidence="7" type="ORF">ES319_A03G125100v1</name>
</gene>
<evidence type="ECO:0000256" key="2">
    <source>
        <dbReference type="ARBA" id="ARBA00022857"/>
    </source>
</evidence>
<dbReference type="InterPro" id="IPR036812">
    <property type="entry name" value="NAD(P)_OxRdtase_dom_sf"/>
</dbReference>
<evidence type="ECO:0000256" key="5">
    <source>
        <dbReference type="PIRSR" id="PIRSR000097-3"/>
    </source>
</evidence>
<evidence type="ECO:0000256" key="3">
    <source>
        <dbReference type="PIRSR" id="PIRSR000097-1"/>
    </source>
</evidence>
<sequence>MENKVPIVSVVSSFSGLTMPAIGMGTASYPPVDAGTLKSAIVEAISAGYRHFDTAFIYGSEQPIGAAIAEALNIGLIKSRNELFITSKLWCTYAEPDLVIPAIKMSLENLQLEYLDLYLIHWPLKFSKEVSRFPVPKEEVSVIDIKTVWSAMEECQLLGLTKAIGVSNFSSRKLEEILSLAKIPPAVNQQKELNEYCKAKGIHVSAHSPLGSKGTLWGDNRIFDCHALKEIAEAKGKTIAQICLRWVYEQGASVIAKSFNKKRMEENLEIFDWSLSVEELEKIRVLPQCKINSIGTFIEPSAELEAQL</sequence>
<evidence type="ECO:0000313" key="8">
    <source>
        <dbReference type="Proteomes" id="UP000327439"/>
    </source>
</evidence>
<evidence type="ECO:0000259" key="6">
    <source>
        <dbReference type="Pfam" id="PF00248"/>
    </source>
</evidence>
<reference evidence="8" key="1">
    <citation type="journal article" date="2020" name="Nat. Genet.">
        <title>Genomic diversifications of five Gossypium allopolyploid species and their impact on cotton improvement.</title>
        <authorList>
            <person name="Chen Z.J."/>
            <person name="Sreedasyam A."/>
            <person name="Ando A."/>
            <person name="Song Q."/>
            <person name="De Santiago L.M."/>
            <person name="Hulse-Kemp A.M."/>
            <person name="Ding M."/>
            <person name="Ye W."/>
            <person name="Kirkbride R.C."/>
            <person name="Jenkins J."/>
            <person name="Plott C."/>
            <person name="Lovell J."/>
            <person name="Lin Y.M."/>
            <person name="Vaughn R."/>
            <person name="Liu B."/>
            <person name="Simpson S."/>
            <person name="Scheffler B.E."/>
            <person name="Wen L."/>
            <person name="Saski C.A."/>
            <person name="Grover C.E."/>
            <person name="Hu G."/>
            <person name="Conover J.L."/>
            <person name="Carlson J.W."/>
            <person name="Shu S."/>
            <person name="Boston L.B."/>
            <person name="Williams M."/>
            <person name="Peterson D.G."/>
            <person name="McGee K."/>
            <person name="Jones D.C."/>
            <person name="Wendel J.F."/>
            <person name="Stelly D.M."/>
            <person name="Grimwood J."/>
            <person name="Schmutz J."/>
        </authorList>
    </citation>
    <scope>NUCLEOTIDE SEQUENCE [LARGE SCALE GENOMIC DNA]</scope>
    <source>
        <strain evidence="8">cv. 3-79</strain>
    </source>
</reference>
<dbReference type="Gene3D" id="3.20.20.100">
    <property type="entry name" value="NADP-dependent oxidoreductase domain"/>
    <property type="match status" value="1"/>
</dbReference>